<reference evidence="3" key="1">
    <citation type="submission" date="2023-11" db="EMBL/GenBank/DDBJ databases">
        <title>Scrofimicrobium hongkongense sp. nov., isolated from a patient with peritonitis.</title>
        <authorList>
            <person name="Lao H.Y."/>
            <person name="Wong A.Y.P."/>
            <person name="Ng T.L."/>
            <person name="Wong R.Y.L."/>
            <person name="Yau M.C.Y."/>
            <person name="Lam J.Y.W."/>
            <person name="Siu G.K.H."/>
        </authorList>
    </citation>
    <scope>NUCLEOTIDE SEQUENCE</scope>
    <source>
        <strain evidence="3">R131</strain>
    </source>
</reference>
<dbReference type="Gene3D" id="1.20.58.1000">
    <property type="entry name" value="Metal-sensitive repressor, helix protomer"/>
    <property type="match status" value="1"/>
</dbReference>
<comment type="similarity">
    <text evidence="1">Belongs to the CsoR family.</text>
</comment>
<organism evidence="3">
    <name type="scientific">Scrofimicrobium appendicitidis</name>
    <dbReference type="NCBI Taxonomy" id="3079930"/>
    <lineage>
        <taxon>Bacteria</taxon>
        <taxon>Bacillati</taxon>
        <taxon>Actinomycetota</taxon>
        <taxon>Actinomycetes</taxon>
        <taxon>Actinomycetales</taxon>
        <taxon>Actinomycetaceae</taxon>
        <taxon>Scrofimicrobium</taxon>
    </lineage>
</organism>
<protein>
    <submittedName>
        <fullName evidence="3">Metal-sensitive transcriptional regulator</fullName>
    </submittedName>
</protein>
<dbReference type="AlphaFoldDB" id="A0AAU7V7W3"/>
<evidence type="ECO:0000256" key="2">
    <source>
        <dbReference type="ARBA" id="ARBA00023008"/>
    </source>
</evidence>
<proteinExistence type="inferred from homology"/>
<evidence type="ECO:0000256" key="1">
    <source>
        <dbReference type="ARBA" id="ARBA00005428"/>
    </source>
</evidence>
<dbReference type="CDD" id="cd10148">
    <property type="entry name" value="CsoR-like_DUF156"/>
    <property type="match status" value="1"/>
</dbReference>
<dbReference type="GO" id="GO:0045892">
    <property type="term" value="P:negative regulation of DNA-templated transcription"/>
    <property type="evidence" value="ECO:0007669"/>
    <property type="project" value="UniProtKB-ARBA"/>
</dbReference>
<dbReference type="GO" id="GO:0046872">
    <property type="term" value="F:metal ion binding"/>
    <property type="evidence" value="ECO:0007669"/>
    <property type="project" value="InterPro"/>
</dbReference>
<dbReference type="GO" id="GO:0003677">
    <property type="term" value="F:DNA binding"/>
    <property type="evidence" value="ECO:0007669"/>
    <property type="project" value="InterPro"/>
</dbReference>
<dbReference type="RefSeq" id="WP_350258293.1">
    <property type="nucleotide sequence ID" value="NZ_CP138335.1"/>
</dbReference>
<dbReference type="InterPro" id="IPR003735">
    <property type="entry name" value="Metal_Tscrpt_repr"/>
</dbReference>
<name>A0AAU7V7W3_9ACTO</name>
<keyword evidence="2" id="KW-0186">Copper</keyword>
<dbReference type="EMBL" id="CP138335">
    <property type="protein sequence ID" value="XBW08093.1"/>
    <property type="molecule type" value="Genomic_DNA"/>
</dbReference>
<evidence type="ECO:0000313" key="3">
    <source>
        <dbReference type="EMBL" id="XBW08093.1"/>
    </source>
</evidence>
<dbReference type="PANTHER" id="PTHR33677:SF3">
    <property type="entry name" value="COPPER-SENSING TRANSCRIPTIONAL REPRESSOR RICR"/>
    <property type="match status" value="1"/>
</dbReference>
<dbReference type="KEGG" id="sapp:SAC06_00605"/>
<dbReference type="PANTHER" id="PTHR33677">
    <property type="entry name" value="TRANSCRIPTIONAL REPRESSOR FRMR-RELATED"/>
    <property type="match status" value="1"/>
</dbReference>
<accession>A0AAU7V7W3</accession>
<gene>
    <name evidence="3" type="ORF">SAC06_00605</name>
</gene>
<sequence>MRGYSQDTDKYLARLRRIEGQVRGIQRMVTEGQYCIDVLTQISAIESALNAVALGLLEDHLNHCVVDAVKQGEEAQREKMHEATQAVARLLKS</sequence>
<dbReference type="Pfam" id="PF02583">
    <property type="entry name" value="Trns_repr_metal"/>
    <property type="match status" value="1"/>
</dbReference>
<dbReference type="InterPro" id="IPR038390">
    <property type="entry name" value="Metal_Tscrpt_repr_sf"/>
</dbReference>